<sequence>MEFASAAADEEEVLDFSEVDKNDYMQTEDFTLLPVELVEFNILEVVRTLHCGPVKYFGERPDDDDEGPGEFRMGVCQLVDEDGNPPSKEVMDYLILREFEFCSSQFIPADFHRSEFGEKYGYEFKREMEKKIRNSSSLIMVCRRTSVSVFLAFWATHGMRRIMKGNLGEGPGPLKNTTKTGTRRYLGARLDLLVESDVSVRRPSLVLANLDRRLMWSGGKRLSEEERLRREAEAAEKAAVKAAEKARREADAAEMAALKQRRAKRLREEAVWDLEADGVWDLEAEGIVVPKVVPKSMEEFLKEQEKMYC</sequence>
<reference evidence="3" key="1">
    <citation type="journal article" date="2023" name="Commun. Biol.">
        <title>Genome analysis of Parmales, the sister group of diatoms, reveals the evolutionary specialization of diatoms from phago-mixotrophs to photoautotrophs.</title>
        <authorList>
            <person name="Ban H."/>
            <person name="Sato S."/>
            <person name="Yoshikawa S."/>
            <person name="Yamada K."/>
            <person name="Nakamura Y."/>
            <person name="Ichinomiya M."/>
            <person name="Sato N."/>
            <person name="Blanc-Mathieu R."/>
            <person name="Endo H."/>
            <person name="Kuwata A."/>
            <person name="Ogata H."/>
        </authorList>
    </citation>
    <scope>NUCLEOTIDE SEQUENCE [LARGE SCALE GENOMIC DNA]</scope>
    <source>
        <strain evidence="3">NIES 3701</strain>
    </source>
</reference>
<dbReference type="Proteomes" id="UP001165085">
    <property type="component" value="Unassembled WGS sequence"/>
</dbReference>
<feature type="coiled-coil region" evidence="1">
    <location>
        <begin position="225"/>
        <end position="263"/>
    </location>
</feature>
<evidence type="ECO:0000256" key="1">
    <source>
        <dbReference type="SAM" id="Coils"/>
    </source>
</evidence>
<proteinExistence type="predicted"/>
<name>A0A9W7AD92_9STRA</name>
<protein>
    <submittedName>
        <fullName evidence="2">Uncharacterized protein</fullName>
    </submittedName>
</protein>
<keyword evidence="1" id="KW-0175">Coiled coil</keyword>
<accession>A0A9W7AD92</accession>
<dbReference type="EMBL" id="BRXY01000106">
    <property type="protein sequence ID" value="GMH66249.1"/>
    <property type="molecule type" value="Genomic_DNA"/>
</dbReference>
<comment type="caution">
    <text evidence="2">The sequence shown here is derived from an EMBL/GenBank/DDBJ whole genome shotgun (WGS) entry which is preliminary data.</text>
</comment>
<keyword evidence="3" id="KW-1185">Reference proteome</keyword>
<dbReference type="AlphaFoldDB" id="A0A9W7AD92"/>
<organism evidence="2 3">
    <name type="scientific">Triparma strigata</name>
    <dbReference type="NCBI Taxonomy" id="1606541"/>
    <lineage>
        <taxon>Eukaryota</taxon>
        <taxon>Sar</taxon>
        <taxon>Stramenopiles</taxon>
        <taxon>Ochrophyta</taxon>
        <taxon>Bolidophyceae</taxon>
        <taxon>Parmales</taxon>
        <taxon>Triparmaceae</taxon>
        <taxon>Triparma</taxon>
    </lineage>
</organism>
<gene>
    <name evidence="2" type="ORF">TrST_g11477</name>
</gene>
<evidence type="ECO:0000313" key="3">
    <source>
        <dbReference type="Proteomes" id="UP001165085"/>
    </source>
</evidence>
<evidence type="ECO:0000313" key="2">
    <source>
        <dbReference type="EMBL" id="GMH66249.1"/>
    </source>
</evidence>